<feature type="compositionally biased region" description="Polar residues" evidence="1">
    <location>
        <begin position="99"/>
        <end position="126"/>
    </location>
</feature>
<evidence type="ECO:0000256" key="1">
    <source>
        <dbReference type="SAM" id="MobiDB-lite"/>
    </source>
</evidence>
<reference evidence="5" key="4">
    <citation type="journal article" date="2022" name="Microb. Genom.">
        <title>A global pangenome for the wheat fungal pathogen Pyrenophora tritici-repentis and prediction of effector protein structural homology.</title>
        <authorList>
            <person name="Moolhuijzen P.M."/>
            <person name="See P.T."/>
            <person name="Shi G."/>
            <person name="Powell H.R."/>
            <person name="Cockram J."/>
            <person name="Jorgensen L.N."/>
            <person name="Benslimane H."/>
            <person name="Strelkov S.E."/>
            <person name="Turner J."/>
            <person name="Liu Z."/>
            <person name="Moffat C.S."/>
        </authorList>
    </citation>
    <scope>NUCLEOTIDE SEQUENCE [LARGE SCALE GENOMIC DNA]</scope>
</reference>
<evidence type="ECO:0000313" key="2">
    <source>
        <dbReference type="EMBL" id="KAF7572264.1"/>
    </source>
</evidence>
<feature type="compositionally biased region" description="Basic and acidic residues" evidence="1">
    <location>
        <begin position="188"/>
        <end position="224"/>
    </location>
</feature>
<proteinExistence type="predicted"/>
<feature type="compositionally biased region" description="Pro residues" evidence="1">
    <location>
        <begin position="23"/>
        <end position="39"/>
    </location>
</feature>
<evidence type="ECO:0000313" key="3">
    <source>
        <dbReference type="EMBL" id="KAI1516875.1"/>
    </source>
</evidence>
<evidence type="ECO:0000313" key="5">
    <source>
        <dbReference type="Proteomes" id="UP000249757"/>
    </source>
</evidence>
<comment type="caution">
    <text evidence="2">The sequence shown here is derived from an EMBL/GenBank/DDBJ whole genome shotgun (WGS) entry which is preliminary data.</text>
</comment>
<feature type="region of interest" description="Disordered" evidence="1">
    <location>
        <begin position="1"/>
        <end position="224"/>
    </location>
</feature>
<dbReference type="OMA" id="KHRKWRE"/>
<feature type="compositionally biased region" description="Basic and acidic residues" evidence="1">
    <location>
        <begin position="260"/>
        <end position="282"/>
    </location>
</feature>
<dbReference type="AlphaFoldDB" id="A0A2W1F5K6"/>
<reference evidence="3" key="2">
    <citation type="submission" date="2021-05" db="EMBL/GenBank/DDBJ databases">
        <authorList>
            <person name="Moolhuijzen P.M."/>
            <person name="Moffat C.S."/>
        </authorList>
    </citation>
    <scope>NUCLEOTIDE SEQUENCE</scope>
    <source>
        <strain evidence="3">86-124</strain>
    </source>
</reference>
<organism evidence="2 4">
    <name type="scientific">Pyrenophora tritici-repentis</name>
    <dbReference type="NCBI Taxonomy" id="45151"/>
    <lineage>
        <taxon>Eukaryota</taxon>
        <taxon>Fungi</taxon>
        <taxon>Dikarya</taxon>
        <taxon>Ascomycota</taxon>
        <taxon>Pezizomycotina</taxon>
        <taxon>Dothideomycetes</taxon>
        <taxon>Pleosporomycetidae</taxon>
        <taxon>Pleosporales</taxon>
        <taxon>Pleosporineae</taxon>
        <taxon>Pleosporaceae</taxon>
        <taxon>Pyrenophora</taxon>
    </lineage>
</organism>
<gene>
    <name evidence="3" type="ORF">Ptr86124_003812</name>
    <name evidence="2" type="ORF">PtrM4_097640</name>
</gene>
<dbReference type="EMBL" id="NQIK02000004">
    <property type="protein sequence ID" value="KAF7572264.1"/>
    <property type="molecule type" value="Genomic_DNA"/>
</dbReference>
<feature type="compositionally biased region" description="Low complexity" evidence="1">
    <location>
        <begin position="138"/>
        <end position="149"/>
    </location>
</feature>
<evidence type="ECO:0000313" key="4">
    <source>
        <dbReference type="Proteomes" id="UP000245464"/>
    </source>
</evidence>
<dbReference type="Proteomes" id="UP000249757">
    <property type="component" value="Unassembled WGS sequence"/>
</dbReference>
<feature type="compositionally biased region" description="Pro residues" evidence="1">
    <location>
        <begin position="49"/>
        <end position="59"/>
    </location>
</feature>
<dbReference type="OrthoDB" id="3797879at2759"/>
<accession>A0A2W1F5K6</accession>
<dbReference type="EMBL" id="NRDI02000004">
    <property type="protein sequence ID" value="KAI1516875.1"/>
    <property type="molecule type" value="Genomic_DNA"/>
</dbReference>
<keyword evidence="5" id="KW-1185">Reference proteome</keyword>
<reference evidence="2" key="1">
    <citation type="journal article" date="2018" name="BMC Genomics">
        <title>Comparative genomics of the wheat fungal pathogen Pyrenophora tritici-repentis reveals chromosomal variations and genome plasticity.</title>
        <authorList>
            <person name="Moolhuijzen P."/>
            <person name="See P.T."/>
            <person name="Hane J.K."/>
            <person name="Shi G."/>
            <person name="Liu Z."/>
            <person name="Oliver R.P."/>
            <person name="Moffat C.S."/>
        </authorList>
    </citation>
    <scope>NUCLEOTIDE SEQUENCE [LARGE SCALE GENOMIC DNA]</scope>
    <source>
        <strain evidence="2">M4</strain>
    </source>
</reference>
<sequence>MAAQEYYLGTQGAHELPGNHSYPPQPPKPPQYQQPPPSPYSNTSGYANTPPPNYSPYPHPQHHQPYLEKSPHIMPAPYPQTPPSGYHPSQHYTMPQPHHQPSQTNNNSNYLGVSTQQPIRSHSQPPTRVHFTDHDSDTSTSLGSISSSDEGPASPPLPRRHHRYQSHSRPDRAHTPDPYTTTSNYNHPYDRDRSDDRHRRYKHSSDRYSDKEKDKSHSGAHKTRDTFLGAGAGTIIGDAIFPGLGTAAGLVLGGYGGRKYARERSRSEVGGKDRDGERDGGRRGNGSRRMGGEEWDDRSRIFRKGGAVR</sequence>
<feature type="region of interest" description="Disordered" evidence="1">
    <location>
        <begin position="258"/>
        <end position="309"/>
    </location>
</feature>
<protein>
    <submittedName>
        <fullName evidence="2">PRP38-assoc multi-domain protein</fullName>
    </submittedName>
</protein>
<reference evidence="3" key="3">
    <citation type="journal article" date="2022" name="bioRxiv">
        <title>A global pangenome for the wheat fungal pathogen Pyrenophora tritici-repentis and prediction of effector protein structural homology.</title>
        <authorList>
            <person name="Moolhuijzen P."/>
            <person name="See P.T."/>
            <person name="Shi G."/>
            <person name="Powell H.R."/>
            <person name="Cockram J."/>
            <person name="Jorgensen L.N."/>
            <person name="Benslimane H."/>
            <person name="Strelkov S.E."/>
            <person name="Turner J."/>
            <person name="Liu Z."/>
            <person name="Moffat C.S."/>
        </authorList>
    </citation>
    <scope>NUCLEOTIDE SEQUENCE</scope>
    <source>
        <strain evidence="3">86-124</strain>
    </source>
</reference>
<dbReference type="Proteomes" id="UP000245464">
    <property type="component" value="Chromosome 4"/>
</dbReference>
<name>A0A2W1F5K6_9PLEO</name>